<dbReference type="EMBL" id="JACHFJ010000001">
    <property type="protein sequence ID" value="MBB5372113.1"/>
    <property type="molecule type" value="Genomic_DNA"/>
</dbReference>
<gene>
    <name evidence="2" type="ORF">HNP71_000337</name>
</gene>
<evidence type="ECO:0000313" key="3">
    <source>
        <dbReference type="Proteomes" id="UP000553706"/>
    </source>
</evidence>
<dbReference type="SUPFAM" id="SSF141371">
    <property type="entry name" value="PilZ domain-like"/>
    <property type="match status" value="1"/>
</dbReference>
<sequence>MDSTDSKSELGNTDAPSSTSPGGEQRGAKREKLSSLGRLAYGGNEPRVLSCEVLDMSKTGVRIETYVRPSQVPELVSLEFGGIYYRARRRWVDGNQIGLELIQDEA</sequence>
<feature type="compositionally biased region" description="Polar residues" evidence="1">
    <location>
        <begin position="9"/>
        <end position="22"/>
    </location>
</feature>
<evidence type="ECO:0000313" key="2">
    <source>
        <dbReference type="EMBL" id="MBB5372113.1"/>
    </source>
</evidence>
<name>A0A840V8S9_9PROT</name>
<feature type="region of interest" description="Disordered" evidence="1">
    <location>
        <begin position="1"/>
        <end position="38"/>
    </location>
</feature>
<evidence type="ECO:0000256" key="1">
    <source>
        <dbReference type="SAM" id="MobiDB-lite"/>
    </source>
</evidence>
<dbReference type="Proteomes" id="UP000553706">
    <property type="component" value="Unassembled WGS sequence"/>
</dbReference>
<organism evidence="2 3">
    <name type="scientific">Acidocella aromatica</name>
    <dbReference type="NCBI Taxonomy" id="1303579"/>
    <lineage>
        <taxon>Bacteria</taxon>
        <taxon>Pseudomonadati</taxon>
        <taxon>Pseudomonadota</taxon>
        <taxon>Alphaproteobacteria</taxon>
        <taxon>Acetobacterales</taxon>
        <taxon>Acidocellaceae</taxon>
        <taxon>Acidocella</taxon>
    </lineage>
</organism>
<dbReference type="AlphaFoldDB" id="A0A840V8S9"/>
<comment type="caution">
    <text evidence="2">The sequence shown here is derived from an EMBL/GenBank/DDBJ whole genome shotgun (WGS) entry which is preliminary data.</text>
</comment>
<proteinExistence type="predicted"/>
<dbReference type="RefSeq" id="WP_183265107.1">
    <property type="nucleotide sequence ID" value="NZ_JACHFJ010000001.1"/>
</dbReference>
<reference evidence="2 3" key="1">
    <citation type="submission" date="2020-08" db="EMBL/GenBank/DDBJ databases">
        <title>Genomic Encyclopedia of Type Strains, Phase IV (KMG-IV): sequencing the most valuable type-strain genomes for metagenomic binning, comparative biology and taxonomic classification.</title>
        <authorList>
            <person name="Goeker M."/>
        </authorList>
    </citation>
    <scope>NUCLEOTIDE SEQUENCE [LARGE SCALE GENOMIC DNA]</scope>
    <source>
        <strain evidence="2 3">DSM 27026</strain>
    </source>
</reference>
<protein>
    <recommendedName>
        <fullName evidence="4">PilZ domain-containing protein</fullName>
    </recommendedName>
</protein>
<keyword evidence="3" id="KW-1185">Reference proteome</keyword>
<evidence type="ECO:0008006" key="4">
    <source>
        <dbReference type="Google" id="ProtNLM"/>
    </source>
</evidence>
<accession>A0A840V8S9</accession>